<dbReference type="Pfam" id="PF00067">
    <property type="entry name" value="p450"/>
    <property type="match status" value="1"/>
</dbReference>
<dbReference type="InterPro" id="IPR036396">
    <property type="entry name" value="Cyt_P450_sf"/>
</dbReference>
<dbReference type="PRINTS" id="PR00359">
    <property type="entry name" value="BP450"/>
</dbReference>
<keyword evidence="5" id="KW-1185">Reference proteome</keyword>
<dbReference type="EMBL" id="CP033073">
    <property type="protein sequence ID" value="AYN42694.1"/>
    <property type="molecule type" value="Genomic_DNA"/>
</dbReference>
<keyword evidence="2" id="KW-0479">Metal-binding</keyword>
<feature type="compositionally biased region" description="Gly residues" evidence="3">
    <location>
        <begin position="1"/>
        <end position="14"/>
    </location>
</feature>
<evidence type="ECO:0000256" key="3">
    <source>
        <dbReference type="SAM" id="MobiDB-lite"/>
    </source>
</evidence>
<dbReference type="SUPFAM" id="SSF48264">
    <property type="entry name" value="Cytochrome P450"/>
    <property type="match status" value="1"/>
</dbReference>
<dbReference type="InterPro" id="IPR001128">
    <property type="entry name" value="Cyt_P450"/>
</dbReference>
<keyword evidence="2" id="KW-0408">Iron</keyword>
<dbReference type="PANTHER" id="PTHR46696">
    <property type="entry name" value="P450, PUTATIVE (EUROFUNG)-RELATED"/>
    <property type="match status" value="1"/>
</dbReference>
<name>A0A3G2JK29_9ACTN</name>
<evidence type="ECO:0000256" key="1">
    <source>
        <dbReference type="ARBA" id="ARBA00010617"/>
    </source>
</evidence>
<dbReference type="Gene3D" id="1.10.630.10">
    <property type="entry name" value="Cytochrome P450"/>
    <property type="match status" value="1"/>
</dbReference>
<dbReference type="GO" id="GO:0008395">
    <property type="term" value="F:steroid hydroxylase activity"/>
    <property type="evidence" value="ECO:0007669"/>
    <property type="project" value="TreeGrafter"/>
</dbReference>
<dbReference type="Proteomes" id="UP000268329">
    <property type="component" value="Chromosome"/>
</dbReference>
<organism evidence="4 5">
    <name type="scientific">Streptomyces dangxiongensis</name>
    <dbReference type="NCBI Taxonomy" id="1442032"/>
    <lineage>
        <taxon>Bacteria</taxon>
        <taxon>Bacillati</taxon>
        <taxon>Actinomycetota</taxon>
        <taxon>Actinomycetes</taxon>
        <taxon>Kitasatosporales</taxon>
        <taxon>Streptomycetaceae</taxon>
        <taxon>Streptomyces</taxon>
    </lineage>
</organism>
<dbReference type="PANTHER" id="PTHR46696:SF4">
    <property type="entry name" value="BIOTIN BIOSYNTHESIS CYTOCHROME P450"/>
    <property type="match status" value="1"/>
</dbReference>
<dbReference type="KEGG" id="sdd:D9753_31740"/>
<keyword evidence="2" id="KW-0560">Oxidoreductase</keyword>
<dbReference type="InterPro" id="IPR017972">
    <property type="entry name" value="Cyt_P450_CS"/>
</dbReference>
<dbReference type="GO" id="GO:0006707">
    <property type="term" value="P:cholesterol catabolic process"/>
    <property type="evidence" value="ECO:0007669"/>
    <property type="project" value="TreeGrafter"/>
</dbReference>
<reference evidence="4 5" key="1">
    <citation type="submission" date="2018-10" db="EMBL/GenBank/DDBJ databases">
        <title>The genome of Streptomyces dangxiongensis Z022.</title>
        <authorList>
            <person name="Zhang B."/>
        </authorList>
    </citation>
    <scope>NUCLEOTIDE SEQUENCE [LARGE SCALE GENOMIC DNA]</scope>
    <source>
        <strain evidence="4 5">Z022</strain>
    </source>
</reference>
<feature type="region of interest" description="Disordered" evidence="3">
    <location>
        <begin position="1"/>
        <end position="20"/>
    </location>
</feature>
<dbReference type="InterPro" id="IPR002397">
    <property type="entry name" value="Cyt_P450_B"/>
</dbReference>
<keyword evidence="2" id="KW-0503">Monooxygenase</keyword>
<accession>A0A3G2JK29</accession>
<evidence type="ECO:0000313" key="4">
    <source>
        <dbReference type="EMBL" id="AYN42694.1"/>
    </source>
</evidence>
<dbReference type="PRINTS" id="PR00385">
    <property type="entry name" value="P450"/>
</dbReference>
<gene>
    <name evidence="4" type="ORF">D9753_31740</name>
</gene>
<proteinExistence type="inferred from homology"/>
<dbReference type="AlphaFoldDB" id="A0A3G2JK29"/>
<dbReference type="GO" id="GO:0036199">
    <property type="term" value="F:cholest-4-en-3-one 26-monooxygenase activity"/>
    <property type="evidence" value="ECO:0007669"/>
    <property type="project" value="TreeGrafter"/>
</dbReference>
<sequence>MTEVRGGVGSGGNGSAQPSEELRVTAVGVIRGTTTDRRAVIPLLRRLRSAEGQADPLPVWQELRALGDVVPAPWGGYFVTGFDACSQVLRGRDWLAPDFAWQERQADTARWRDPSTREMTRTLSRLNAPAHTVQRRALGNLFDRGTLEALRPRITAHVTRLLDRLDARLRAHGEADFATTVSDRLPIRTVGQWLGIPAGHYPRILDFTHRQVHAQELLPTKSELAISARATREMRAYFTALLAHRRAHPGDDVLSGWIRYWDAQYPADRTTADQTLYDLTMFITIASLETTATLLSNAVWFLTQDPARADRLRRHPEHVDDAIEESLRYDPPIHLNSRVAAADTVLAGVPVAKDATVHVLYGAANHDPRRNENPHVFDMLRRGGHLTFGGGAHYCLGSGLARLEARILLTELLERFPTLRPAAGPTYANRMVFRRVTSLKVTT</sequence>
<dbReference type="PROSITE" id="PS00086">
    <property type="entry name" value="CYTOCHROME_P450"/>
    <property type="match status" value="1"/>
</dbReference>
<dbReference type="GO" id="GO:0020037">
    <property type="term" value="F:heme binding"/>
    <property type="evidence" value="ECO:0007669"/>
    <property type="project" value="InterPro"/>
</dbReference>
<evidence type="ECO:0000256" key="2">
    <source>
        <dbReference type="RuleBase" id="RU000461"/>
    </source>
</evidence>
<evidence type="ECO:0000313" key="5">
    <source>
        <dbReference type="Proteomes" id="UP000268329"/>
    </source>
</evidence>
<protein>
    <submittedName>
        <fullName evidence="4">Cytochrome P450</fullName>
    </submittedName>
</protein>
<dbReference type="OrthoDB" id="4302140at2"/>
<dbReference type="GO" id="GO:0005506">
    <property type="term" value="F:iron ion binding"/>
    <property type="evidence" value="ECO:0007669"/>
    <property type="project" value="InterPro"/>
</dbReference>
<comment type="similarity">
    <text evidence="1 2">Belongs to the cytochrome P450 family.</text>
</comment>
<keyword evidence="2" id="KW-0349">Heme</keyword>